<evidence type="ECO:0000313" key="7">
    <source>
        <dbReference type="Proteomes" id="UP001055125"/>
    </source>
</evidence>
<organism evidence="6 7">
    <name type="scientific">Methylobacterium iners</name>
    <dbReference type="NCBI Taxonomy" id="418707"/>
    <lineage>
        <taxon>Bacteria</taxon>
        <taxon>Pseudomonadati</taxon>
        <taxon>Pseudomonadota</taxon>
        <taxon>Alphaproteobacteria</taxon>
        <taxon>Hyphomicrobiales</taxon>
        <taxon>Methylobacteriaceae</taxon>
        <taxon>Methylobacterium</taxon>
    </lineage>
</organism>
<comment type="caution">
    <text evidence="6">The sequence shown here is derived from an EMBL/GenBank/DDBJ whole genome shotgun (WGS) entry which is preliminary data.</text>
</comment>
<dbReference type="EMBL" id="BPQP01000096">
    <property type="protein sequence ID" value="GJD97623.1"/>
    <property type="molecule type" value="Genomic_DNA"/>
</dbReference>
<keyword evidence="2" id="KW-0238">DNA-binding</keyword>
<protein>
    <submittedName>
        <fullName evidence="6">HTH-type transcriptional repressor RspR</fullName>
    </submittedName>
</protein>
<dbReference type="Pfam" id="PF07729">
    <property type="entry name" value="FCD"/>
    <property type="match status" value="1"/>
</dbReference>
<dbReference type="PANTHER" id="PTHR43537:SF53">
    <property type="entry name" value="HTH-TYPE TRANSCRIPTIONAL REPRESSOR NANR"/>
    <property type="match status" value="1"/>
</dbReference>
<proteinExistence type="predicted"/>
<dbReference type="InterPro" id="IPR036388">
    <property type="entry name" value="WH-like_DNA-bd_sf"/>
</dbReference>
<dbReference type="PROSITE" id="PS50949">
    <property type="entry name" value="HTH_GNTR"/>
    <property type="match status" value="1"/>
</dbReference>
<name>A0ABQ4S750_9HYPH</name>
<dbReference type="PANTHER" id="PTHR43537">
    <property type="entry name" value="TRANSCRIPTIONAL REGULATOR, GNTR FAMILY"/>
    <property type="match status" value="1"/>
</dbReference>
<evidence type="ECO:0000256" key="4">
    <source>
        <dbReference type="SAM" id="MobiDB-lite"/>
    </source>
</evidence>
<sequence>MDETILSAIIARRIGPGTRLGEVKLAELFGVSRTRIRETMMRLAARGIVQVSARRGWYVVEPSVEEAREAFQARRIIEVGIVQALHPLSGTEIALLRAHLAAEGEAVRTGDVCAGTCLLGDFHTRLAEILGNRSLIEMLRDLTARTVLISMLYQPNERAIESNADHHAIVAALERADMDAAARLMAEHIDKVEAGLDLAAKPDPLDSLRESLNAQTDPRHPLPKGFAA</sequence>
<evidence type="ECO:0000256" key="2">
    <source>
        <dbReference type="ARBA" id="ARBA00023125"/>
    </source>
</evidence>
<evidence type="ECO:0000256" key="3">
    <source>
        <dbReference type="ARBA" id="ARBA00023163"/>
    </source>
</evidence>
<accession>A0ABQ4S750</accession>
<keyword evidence="3" id="KW-0804">Transcription</keyword>
<dbReference type="InterPro" id="IPR011711">
    <property type="entry name" value="GntR_C"/>
</dbReference>
<dbReference type="Gene3D" id="1.20.120.530">
    <property type="entry name" value="GntR ligand-binding domain-like"/>
    <property type="match status" value="1"/>
</dbReference>
<gene>
    <name evidence="6" type="primary">rspR_3</name>
    <name evidence="6" type="ORF">OCOJLMKI_4856</name>
</gene>
<dbReference type="InterPro" id="IPR036390">
    <property type="entry name" value="WH_DNA-bd_sf"/>
</dbReference>
<reference evidence="6" key="1">
    <citation type="journal article" date="2021" name="Front. Microbiol.">
        <title>Comprehensive Comparative Genomics and Phenotyping of Methylobacterium Species.</title>
        <authorList>
            <person name="Alessa O."/>
            <person name="Ogura Y."/>
            <person name="Fujitani Y."/>
            <person name="Takami H."/>
            <person name="Hayashi T."/>
            <person name="Sahin N."/>
            <person name="Tani A."/>
        </authorList>
    </citation>
    <scope>NUCLEOTIDE SEQUENCE</scope>
    <source>
        <strain evidence="6">DSM 19015</strain>
    </source>
</reference>
<dbReference type="SUPFAM" id="SSF46785">
    <property type="entry name" value="Winged helix' DNA-binding domain"/>
    <property type="match status" value="1"/>
</dbReference>
<dbReference type="Pfam" id="PF00392">
    <property type="entry name" value="GntR"/>
    <property type="match status" value="1"/>
</dbReference>
<dbReference type="SMART" id="SM00895">
    <property type="entry name" value="FCD"/>
    <property type="match status" value="1"/>
</dbReference>
<keyword evidence="7" id="KW-1185">Reference proteome</keyword>
<dbReference type="SMART" id="SM00345">
    <property type="entry name" value="HTH_GNTR"/>
    <property type="match status" value="1"/>
</dbReference>
<evidence type="ECO:0000259" key="5">
    <source>
        <dbReference type="PROSITE" id="PS50949"/>
    </source>
</evidence>
<evidence type="ECO:0000313" key="6">
    <source>
        <dbReference type="EMBL" id="GJD97623.1"/>
    </source>
</evidence>
<reference evidence="6" key="2">
    <citation type="submission" date="2021-08" db="EMBL/GenBank/DDBJ databases">
        <authorList>
            <person name="Tani A."/>
            <person name="Ola A."/>
            <person name="Ogura Y."/>
            <person name="Katsura K."/>
            <person name="Hayashi T."/>
        </authorList>
    </citation>
    <scope>NUCLEOTIDE SEQUENCE</scope>
    <source>
        <strain evidence="6">DSM 19015</strain>
    </source>
</reference>
<keyword evidence="1" id="KW-0805">Transcription regulation</keyword>
<dbReference type="SUPFAM" id="SSF48008">
    <property type="entry name" value="GntR ligand-binding domain-like"/>
    <property type="match status" value="1"/>
</dbReference>
<feature type="region of interest" description="Disordered" evidence="4">
    <location>
        <begin position="208"/>
        <end position="228"/>
    </location>
</feature>
<dbReference type="Gene3D" id="1.10.10.10">
    <property type="entry name" value="Winged helix-like DNA-binding domain superfamily/Winged helix DNA-binding domain"/>
    <property type="match status" value="1"/>
</dbReference>
<dbReference type="InterPro" id="IPR000524">
    <property type="entry name" value="Tscrpt_reg_HTH_GntR"/>
</dbReference>
<dbReference type="Proteomes" id="UP001055125">
    <property type="component" value="Unassembled WGS sequence"/>
</dbReference>
<feature type="domain" description="HTH gntR-type" evidence="5">
    <location>
        <begin position="1"/>
        <end position="62"/>
    </location>
</feature>
<evidence type="ECO:0000256" key="1">
    <source>
        <dbReference type="ARBA" id="ARBA00023015"/>
    </source>
</evidence>
<dbReference type="InterPro" id="IPR008920">
    <property type="entry name" value="TF_FadR/GntR_C"/>
</dbReference>
<dbReference type="RefSeq" id="WP_238246677.1">
    <property type="nucleotide sequence ID" value="NZ_BPQP01000096.1"/>
</dbReference>